<dbReference type="PANTHER" id="PTHR24346">
    <property type="entry name" value="MAP/MICROTUBULE AFFINITY-REGULATING KINASE"/>
    <property type="match status" value="1"/>
</dbReference>
<dbReference type="Pfam" id="PF00069">
    <property type="entry name" value="Pkinase"/>
    <property type="match status" value="1"/>
</dbReference>
<comment type="caution">
    <text evidence="14">The sequence shown here is derived from an EMBL/GenBank/DDBJ whole genome shotgun (WGS) entry which is preliminary data.</text>
</comment>
<dbReference type="EC" id="2.7.11.1" evidence="2"/>
<reference evidence="14 15" key="1">
    <citation type="submission" date="2019-10" db="EMBL/GenBank/DDBJ databases">
        <authorList>
            <person name="Palmer J.M."/>
        </authorList>
    </citation>
    <scope>NUCLEOTIDE SEQUENCE [LARGE SCALE GENOMIC DNA]</scope>
    <source>
        <strain evidence="14 15">TWF730</strain>
    </source>
</reference>
<dbReference type="GO" id="GO:0005634">
    <property type="term" value="C:nucleus"/>
    <property type="evidence" value="ECO:0007669"/>
    <property type="project" value="TreeGrafter"/>
</dbReference>
<comment type="catalytic activity">
    <reaction evidence="10">
        <text>L-threonyl-[protein] + ATP = O-phospho-L-threonyl-[protein] + ADP + H(+)</text>
        <dbReference type="Rhea" id="RHEA:46608"/>
        <dbReference type="Rhea" id="RHEA-COMP:11060"/>
        <dbReference type="Rhea" id="RHEA-COMP:11605"/>
        <dbReference type="ChEBI" id="CHEBI:15378"/>
        <dbReference type="ChEBI" id="CHEBI:30013"/>
        <dbReference type="ChEBI" id="CHEBI:30616"/>
        <dbReference type="ChEBI" id="CHEBI:61977"/>
        <dbReference type="ChEBI" id="CHEBI:456216"/>
        <dbReference type="EC" id="2.7.11.1"/>
    </reaction>
</comment>
<keyword evidence="6" id="KW-0808">Transferase</keyword>
<dbReference type="Pfam" id="PF25421">
    <property type="entry name" value="DUF7891"/>
    <property type="match status" value="1"/>
</dbReference>
<dbReference type="PROSITE" id="PS50011">
    <property type="entry name" value="PROTEIN_KINASE_DOM"/>
    <property type="match status" value="1"/>
</dbReference>
<dbReference type="AlphaFoldDB" id="A0AAV9VFU5"/>
<dbReference type="GO" id="GO:0005524">
    <property type="term" value="F:ATP binding"/>
    <property type="evidence" value="ECO:0007669"/>
    <property type="project" value="UniProtKB-KW"/>
</dbReference>
<accession>A0AAV9VFU5</accession>
<dbReference type="InterPro" id="IPR000719">
    <property type="entry name" value="Prot_kinase_dom"/>
</dbReference>
<evidence type="ECO:0000259" key="13">
    <source>
        <dbReference type="PROSITE" id="PS50011"/>
    </source>
</evidence>
<feature type="domain" description="Protein kinase" evidence="13">
    <location>
        <begin position="875"/>
        <end position="1134"/>
    </location>
</feature>
<protein>
    <recommendedName>
        <fullName evidence="2">non-specific serine/threonine protein kinase</fullName>
        <ecNumber evidence="2">2.7.11.1</ecNumber>
    </recommendedName>
</protein>
<dbReference type="GO" id="GO:0045719">
    <property type="term" value="P:negative regulation of glycogen biosynthetic process"/>
    <property type="evidence" value="ECO:0007669"/>
    <property type="project" value="TreeGrafter"/>
</dbReference>
<comment type="catalytic activity">
    <reaction evidence="11">
        <text>L-seryl-[protein] + ATP = O-phospho-L-seryl-[protein] + ADP + H(+)</text>
        <dbReference type="Rhea" id="RHEA:17989"/>
        <dbReference type="Rhea" id="RHEA-COMP:9863"/>
        <dbReference type="Rhea" id="RHEA-COMP:11604"/>
        <dbReference type="ChEBI" id="CHEBI:15378"/>
        <dbReference type="ChEBI" id="CHEBI:29999"/>
        <dbReference type="ChEBI" id="CHEBI:30616"/>
        <dbReference type="ChEBI" id="CHEBI:83421"/>
        <dbReference type="ChEBI" id="CHEBI:456216"/>
        <dbReference type="EC" id="2.7.11.1"/>
    </reaction>
</comment>
<evidence type="ECO:0000256" key="8">
    <source>
        <dbReference type="ARBA" id="ARBA00022777"/>
    </source>
</evidence>
<dbReference type="InterPro" id="IPR057213">
    <property type="entry name" value="DUF7891"/>
</dbReference>
<dbReference type="GO" id="GO:0035556">
    <property type="term" value="P:intracellular signal transduction"/>
    <property type="evidence" value="ECO:0007669"/>
    <property type="project" value="TreeGrafter"/>
</dbReference>
<dbReference type="Gene3D" id="1.10.510.10">
    <property type="entry name" value="Transferase(Phosphotransferase) domain 1"/>
    <property type="match status" value="1"/>
</dbReference>
<comment type="subcellular location">
    <subcellularLocation>
        <location evidence="1">Cytoplasm</location>
    </subcellularLocation>
</comment>
<dbReference type="PROSITE" id="PS00108">
    <property type="entry name" value="PROTEIN_KINASE_ST"/>
    <property type="match status" value="1"/>
</dbReference>
<evidence type="ECO:0000256" key="10">
    <source>
        <dbReference type="ARBA" id="ARBA00047899"/>
    </source>
</evidence>
<dbReference type="FunFam" id="1.10.510.10:FF:000320">
    <property type="entry name" value="Serine/threonine protein kinase"/>
    <property type="match status" value="1"/>
</dbReference>
<keyword evidence="9" id="KW-0067">ATP-binding</keyword>
<name>A0AAV9VFU5_9PEZI</name>
<dbReference type="Proteomes" id="UP001373714">
    <property type="component" value="Unassembled WGS sequence"/>
</dbReference>
<dbReference type="EMBL" id="JAVHNS010000003">
    <property type="protein sequence ID" value="KAK6360845.1"/>
    <property type="molecule type" value="Genomic_DNA"/>
</dbReference>
<dbReference type="SMART" id="SM00220">
    <property type="entry name" value="S_TKc"/>
    <property type="match status" value="1"/>
</dbReference>
<evidence type="ECO:0000256" key="3">
    <source>
        <dbReference type="ARBA" id="ARBA00022490"/>
    </source>
</evidence>
<dbReference type="GO" id="GO:0004674">
    <property type="term" value="F:protein serine/threonine kinase activity"/>
    <property type="evidence" value="ECO:0007669"/>
    <property type="project" value="UniProtKB-KW"/>
</dbReference>
<evidence type="ECO:0000256" key="12">
    <source>
        <dbReference type="SAM" id="MobiDB-lite"/>
    </source>
</evidence>
<organism evidence="14 15">
    <name type="scientific">Orbilia blumenaviensis</name>
    <dbReference type="NCBI Taxonomy" id="1796055"/>
    <lineage>
        <taxon>Eukaryota</taxon>
        <taxon>Fungi</taxon>
        <taxon>Dikarya</taxon>
        <taxon>Ascomycota</taxon>
        <taxon>Pezizomycotina</taxon>
        <taxon>Orbiliomycetes</taxon>
        <taxon>Orbiliales</taxon>
        <taxon>Orbiliaceae</taxon>
        <taxon>Orbilia</taxon>
    </lineage>
</organism>
<evidence type="ECO:0000256" key="9">
    <source>
        <dbReference type="ARBA" id="ARBA00022840"/>
    </source>
</evidence>
<sequence>MVFPDGSQTASLKNAGSDQSAPSITTTASSPPSSSSGGGSNNHNTIRSFPVHKSISLINLPSALNSYHPPRIRFSIDTDTGDVLSRNPVVGDADHVYSSGLRRIRQQIPPSSPVHASHSLPGSRVGSLSMSASPTLGACEDLVRFPTESLHSFSFAHQSDDAIHSRQNILKRSIEFMRDRLGWAGSNPMIASAQAKVEGDEEMVKMMELLQKANLLVGPDSKDLLLSTPMTGPATGPAMTGDSNPFDRNFQARNQALASMPASPLSPPQSDAAFTFTDEPGPMDPTESAFSSQTSSRSTTNESASTAKTSPPPTRRPSLKRTYTDTSPLSLQTKLLEALAQPYLISEAPPLSAIGSGPSRAGSISGPTVHNHSNRYAPASQAIFTTTSSYPWTILAANDLACLVFGVTKAEVRKIGILEVVKEERREWLAEKLRGPGASGQYRQASPPPMTSLQRALSKPKYVARKSQTEELHNIGRDPATRNMSNPHHNKNKSRGVILCGDVVPIQKRNGKVGAASLWVKEKRTGLIWVLEEINEDVVYLNIDENASCTTVSPSGEPEKIFGDRPINAGDQISQLLPGLPRRGDDSGLIDFGKLEENGQYTAKHVAGLSVPCTVEHRPSEHKLKISSFPHIAGILVLSASSLVVQSSNSVFSSALFGQSKPAGLHVNELLPGFDRMLKFLETEDKIQLVDGIVVPEHSFRRTRAILSLRDGKENAAAAFFRPTGLNAKHRDGGELKVDVQMRVVTSESDVAIMDPEGSEPLGDKSELVYALWVTYSRNHAISEEQLDPLTGLQKLIPETPPHQPSPGQTGTPILQRADSSVPQPETIPKGAAITRQLERVLAEENIKKPQPAPPKKEVVEHSLLDGHKKTVRDFVILEDMGQGAYGQVKLARYRKNQNKKVVLKYVTKSRILVDTWTRDRQLGTVPLEIHVLNYLQREDLRHPCIVEMEDFFEDDINYYIEMKPHGLPGMDLYDYIELKVTMDEAECRSIFQQVAQALQHLHTKALVVHRDVKDENVVLDGEGRIKLIDFGSAAYIKNGPFDVFVGTIDYASPEVLKGKSYRGKEQDIWALGVLLYTIIYKENPFYNIDEIMDRDIRIPWSTSDDSIDLIKGMLNRDVEKRLTISQVLEHPWCLSQQNAVLPAPPPLDVVSAQTHAAAKKG</sequence>
<evidence type="ECO:0000256" key="7">
    <source>
        <dbReference type="ARBA" id="ARBA00022741"/>
    </source>
</evidence>
<evidence type="ECO:0000256" key="2">
    <source>
        <dbReference type="ARBA" id="ARBA00012513"/>
    </source>
</evidence>
<dbReference type="Gene3D" id="3.30.200.20">
    <property type="entry name" value="Phosphorylase Kinase, domain 1"/>
    <property type="match status" value="1"/>
</dbReference>
<keyword evidence="3" id="KW-0963">Cytoplasm</keyword>
<evidence type="ECO:0000313" key="14">
    <source>
        <dbReference type="EMBL" id="KAK6360845.1"/>
    </source>
</evidence>
<keyword evidence="4" id="KW-0723">Serine/threonine-protein kinase</keyword>
<feature type="compositionally biased region" description="Polar residues" evidence="12">
    <location>
        <begin position="1"/>
        <end position="19"/>
    </location>
</feature>
<keyword evidence="7" id="KW-0547">Nucleotide-binding</keyword>
<evidence type="ECO:0000256" key="4">
    <source>
        <dbReference type="ARBA" id="ARBA00022527"/>
    </source>
</evidence>
<dbReference type="GO" id="GO:0005829">
    <property type="term" value="C:cytosol"/>
    <property type="evidence" value="ECO:0007669"/>
    <property type="project" value="TreeGrafter"/>
</dbReference>
<keyword evidence="5" id="KW-0597">Phosphoprotein</keyword>
<dbReference type="FunFam" id="3.30.200.20:FF:000314">
    <property type="entry name" value="Serine/threonine protein kinase"/>
    <property type="match status" value="1"/>
</dbReference>
<keyword evidence="8" id="KW-0418">Kinase</keyword>
<keyword evidence="15" id="KW-1185">Reference proteome</keyword>
<proteinExistence type="predicted"/>
<dbReference type="SUPFAM" id="SSF56112">
    <property type="entry name" value="Protein kinase-like (PK-like)"/>
    <property type="match status" value="1"/>
</dbReference>
<dbReference type="CDD" id="cd14004">
    <property type="entry name" value="STKc_PASK"/>
    <property type="match status" value="1"/>
</dbReference>
<dbReference type="InterPro" id="IPR011009">
    <property type="entry name" value="Kinase-like_dom_sf"/>
</dbReference>
<feature type="region of interest" description="Disordered" evidence="12">
    <location>
        <begin position="1"/>
        <end position="47"/>
    </location>
</feature>
<feature type="compositionally biased region" description="Low complexity" evidence="12">
    <location>
        <begin position="286"/>
        <end position="303"/>
    </location>
</feature>
<evidence type="ECO:0000256" key="1">
    <source>
        <dbReference type="ARBA" id="ARBA00004496"/>
    </source>
</evidence>
<evidence type="ECO:0000313" key="15">
    <source>
        <dbReference type="Proteomes" id="UP001373714"/>
    </source>
</evidence>
<dbReference type="PANTHER" id="PTHR24346:SF51">
    <property type="entry name" value="PAS DOMAIN-CONTAINING SERINE_THREONINE-PROTEIN KINASE"/>
    <property type="match status" value="1"/>
</dbReference>
<feature type="region of interest" description="Disordered" evidence="12">
    <location>
        <begin position="224"/>
        <end position="326"/>
    </location>
</feature>
<evidence type="ECO:0000256" key="5">
    <source>
        <dbReference type="ARBA" id="ARBA00022553"/>
    </source>
</evidence>
<evidence type="ECO:0000256" key="6">
    <source>
        <dbReference type="ARBA" id="ARBA00022679"/>
    </source>
</evidence>
<feature type="compositionally biased region" description="Low complexity" evidence="12">
    <location>
        <begin position="20"/>
        <end position="35"/>
    </location>
</feature>
<gene>
    <name evidence="14" type="ORF">TWF730_006962</name>
</gene>
<evidence type="ECO:0000256" key="11">
    <source>
        <dbReference type="ARBA" id="ARBA00048679"/>
    </source>
</evidence>
<dbReference type="InterPro" id="IPR008271">
    <property type="entry name" value="Ser/Thr_kinase_AS"/>
</dbReference>